<dbReference type="Pfam" id="PF12729">
    <property type="entry name" value="4HB_MCP_1"/>
    <property type="match status" value="1"/>
</dbReference>
<keyword evidence="2" id="KW-1003">Cell membrane</keyword>
<dbReference type="AlphaFoldDB" id="A0A1C0YC43"/>
<dbReference type="PANTHER" id="PTHR32089">
    <property type="entry name" value="METHYL-ACCEPTING CHEMOTAXIS PROTEIN MCPB"/>
    <property type="match status" value="1"/>
</dbReference>
<dbReference type="Pfam" id="PF00672">
    <property type="entry name" value="HAMP"/>
    <property type="match status" value="1"/>
</dbReference>
<dbReference type="PRINTS" id="PR00260">
    <property type="entry name" value="CHEMTRNSDUCR"/>
</dbReference>
<evidence type="ECO:0008006" key="12">
    <source>
        <dbReference type="Google" id="ProtNLM"/>
    </source>
</evidence>
<keyword evidence="4 6" id="KW-0807">Transducer</keyword>
<keyword evidence="7" id="KW-0812">Transmembrane</keyword>
<evidence type="ECO:0000313" key="11">
    <source>
        <dbReference type="Proteomes" id="UP000093199"/>
    </source>
</evidence>
<comment type="caution">
    <text evidence="10">The sequence shown here is derived from an EMBL/GenBank/DDBJ whole genome shotgun (WGS) entry which is preliminary data.</text>
</comment>
<comment type="subcellular location">
    <subcellularLocation>
        <location evidence="1">Cell membrane</location>
    </subcellularLocation>
</comment>
<keyword evidence="3 7" id="KW-0472">Membrane</keyword>
<evidence type="ECO:0000256" key="1">
    <source>
        <dbReference type="ARBA" id="ARBA00004236"/>
    </source>
</evidence>
<dbReference type="Pfam" id="PF00015">
    <property type="entry name" value="MCPsignal"/>
    <property type="match status" value="1"/>
</dbReference>
<dbReference type="OrthoDB" id="9814363at2"/>
<evidence type="ECO:0000256" key="2">
    <source>
        <dbReference type="ARBA" id="ARBA00022475"/>
    </source>
</evidence>
<dbReference type="PROSITE" id="PS50885">
    <property type="entry name" value="HAMP"/>
    <property type="match status" value="1"/>
</dbReference>
<dbReference type="GO" id="GO:0006935">
    <property type="term" value="P:chemotaxis"/>
    <property type="evidence" value="ECO:0007669"/>
    <property type="project" value="InterPro"/>
</dbReference>
<feature type="domain" description="HAMP" evidence="9">
    <location>
        <begin position="213"/>
        <end position="265"/>
    </location>
</feature>
<dbReference type="InterPro" id="IPR004089">
    <property type="entry name" value="MCPsignal_dom"/>
</dbReference>
<evidence type="ECO:0000259" key="8">
    <source>
        <dbReference type="PROSITE" id="PS50111"/>
    </source>
</evidence>
<accession>A0A1C0YC43</accession>
<keyword evidence="7" id="KW-1133">Transmembrane helix</keyword>
<dbReference type="InterPro" id="IPR024478">
    <property type="entry name" value="HlyB_4HB_MCP"/>
</dbReference>
<evidence type="ECO:0000256" key="3">
    <source>
        <dbReference type="ARBA" id="ARBA00023136"/>
    </source>
</evidence>
<proteinExistence type="inferred from homology"/>
<dbReference type="PROSITE" id="PS50111">
    <property type="entry name" value="CHEMOTAXIS_TRANSDUC_2"/>
    <property type="match status" value="1"/>
</dbReference>
<dbReference type="InterPro" id="IPR004090">
    <property type="entry name" value="Chemotax_Me-accpt_rcpt"/>
</dbReference>
<dbReference type="Gene3D" id="1.10.287.950">
    <property type="entry name" value="Methyl-accepting chemotaxis protein"/>
    <property type="match status" value="1"/>
</dbReference>
<evidence type="ECO:0000259" key="9">
    <source>
        <dbReference type="PROSITE" id="PS50885"/>
    </source>
</evidence>
<dbReference type="EMBL" id="MASJ01000023">
    <property type="protein sequence ID" value="OCS84742.1"/>
    <property type="molecule type" value="Genomic_DNA"/>
</dbReference>
<dbReference type="SMART" id="SM00283">
    <property type="entry name" value="MA"/>
    <property type="match status" value="1"/>
</dbReference>
<sequence>MNLIRNLQVQRKIALMIVVAMFGMVLIATLSFKQTSTVTTNVETIYEEKFIPNDWLSNAIAVNLRITSIITEMMMATDMDTKQALHAEIDDGVDQVLTDLAAYEKLPLTDAELAGLAEFYDAVERLTFNQDEVIRLALAGENTKAYTMYQDVVQQPRADLIESLDTLRQHKITQTEALVTESITSTETSTLRNIAISVAIIIVLLALSIIISRMITRPLHQLHDQLARVQNGDFTVKGTYRSRDEIGELTTSFNETIASLRGVLQHVHQSSTHVEHTSQELLANVEQSSSAAEHVTASIQEIAAGTEETKQRLETNATVINRVATGFTDIRHNAQEVERLANISSTEAIAGSAIIERNVTQMQNITASIQQSHEVVQTLSLQVNEVDKILKVIDDISAQTNLLALNAAIEAARAGEQGKGFAVVADEVRKLAEQSLDATKSIANILAMIKADTTNSVDIMHVVMKEANEGLTVTTNTAKKFDDILHTTQHVAPLMTAVSASIEEMVADFHTFTQSADSILAISLNNADRTNLVSSASAQQAAAMDDMTASSKNLANVAYELNEAIKQFTLK</sequence>
<feature type="transmembrane region" description="Helical" evidence="7">
    <location>
        <begin position="12"/>
        <end position="32"/>
    </location>
</feature>
<evidence type="ECO:0000256" key="4">
    <source>
        <dbReference type="ARBA" id="ARBA00023224"/>
    </source>
</evidence>
<dbReference type="RefSeq" id="WP_066546113.1">
    <property type="nucleotide sequence ID" value="NZ_MASJ01000023.1"/>
</dbReference>
<evidence type="ECO:0000313" key="10">
    <source>
        <dbReference type="EMBL" id="OCS84742.1"/>
    </source>
</evidence>
<dbReference type="STRING" id="33978.A6M13_03960"/>
<dbReference type="PANTHER" id="PTHR32089:SF112">
    <property type="entry name" value="LYSOZYME-LIKE PROTEIN-RELATED"/>
    <property type="match status" value="1"/>
</dbReference>
<feature type="transmembrane region" description="Helical" evidence="7">
    <location>
        <begin position="194"/>
        <end position="215"/>
    </location>
</feature>
<dbReference type="SMART" id="SM00304">
    <property type="entry name" value="HAMP"/>
    <property type="match status" value="1"/>
</dbReference>
<name>A0A1C0YC43_9BACL</name>
<evidence type="ECO:0000256" key="6">
    <source>
        <dbReference type="PROSITE-ProRule" id="PRU00284"/>
    </source>
</evidence>
<dbReference type="InterPro" id="IPR003660">
    <property type="entry name" value="HAMP_dom"/>
</dbReference>
<dbReference type="GO" id="GO:0004888">
    <property type="term" value="F:transmembrane signaling receptor activity"/>
    <property type="evidence" value="ECO:0007669"/>
    <property type="project" value="InterPro"/>
</dbReference>
<evidence type="ECO:0000256" key="5">
    <source>
        <dbReference type="ARBA" id="ARBA00029447"/>
    </source>
</evidence>
<dbReference type="SUPFAM" id="SSF58104">
    <property type="entry name" value="Methyl-accepting chemotaxis protein (MCP) signaling domain"/>
    <property type="match status" value="1"/>
</dbReference>
<dbReference type="GO" id="GO:0005886">
    <property type="term" value="C:plasma membrane"/>
    <property type="evidence" value="ECO:0007669"/>
    <property type="project" value="UniProtKB-SubCell"/>
</dbReference>
<dbReference type="GO" id="GO:0007165">
    <property type="term" value="P:signal transduction"/>
    <property type="evidence" value="ECO:0007669"/>
    <property type="project" value="UniProtKB-KW"/>
</dbReference>
<feature type="domain" description="Methyl-accepting transducer" evidence="8">
    <location>
        <begin position="284"/>
        <end position="520"/>
    </location>
</feature>
<evidence type="ECO:0000256" key="7">
    <source>
        <dbReference type="SAM" id="Phobius"/>
    </source>
</evidence>
<gene>
    <name evidence="10" type="ORF">A6M13_03960</name>
</gene>
<reference evidence="10 11" key="1">
    <citation type="submission" date="2016-07" db="EMBL/GenBank/DDBJ databases">
        <title>Caryophanon tenue genome sequencing.</title>
        <authorList>
            <person name="Verma A."/>
            <person name="Pal Y."/>
            <person name="Krishnamurthi S."/>
        </authorList>
    </citation>
    <scope>NUCLEOTIDE SEQUENCE [LARGE SCALE GENOMIC DNA]</scope>
    <source>
        <strain evidence="10 11">DSM 14152</strain>
    </source>
</reference>
<organism evidence="10 11">
    <name type="scientific">Caryophanon tenue</name>
    <dbReference type="NCBI Taxonomy" id="33978"/>
    <lineage>
        <taxon>Bacteria</taxon>
        <taxon>Bacillati</taxon>
        <taxon>Bacillota</taxon>
        <taxon>Bacilli</taxon>
        <taxon>Bacillales</taxon>
        <taxon>Caryophanaceae</taxon>
        <taxon>Caryophanon</taxon>
    </lineage>
</organism>
<keyword evidence="11" id="KW-1185">Reference proteome</keyword>
<protein>
    <recommendedName>
        <fullName evidence="12">Chemotaxis protein</fullName>
    </recommendedName>
</protein>
<dbReference type="CDD" id="cd06225">
    <property type="entry name" value="HAMP"/>
    <property type="match status" value="1"/>
</dbReference>
<dbReference type="Proteomes" id="UP000093199">
    <property type="component" value="Unassembled WGS sequence"/>
</dbReference>
<comment type="similarity">
    <text evidence="5">Belongs to the methyl-accepting chemotaxis (MCP) protein family.</text>
</comment>